<dbReference type="GO" id="GO:0006313">
    <property type="term" value="P:DNA transposition"/>
    <property type="evidence" value="ECO:0007669"/>
    <property type="project" value="UniProtKB-UniRule"/>
</dbReference>
<accession>A0AAE3JH35</accession>
<comment type="caution">
    <text evidence="7">The sequence shown here is derived from an EMBL/GenBank/DDBJ whole genome shotgun (WGS) entry which is preliminary data.</text>
</comment>
<dbReference type="AlphaFoldDB" id="A0AAE3JH35"/>
<gene>
    <name evidence="7" type="ORF">K7J14_00330</name>
</gene>
<protein>
    <recommendedName>
        <fullName evidence="6">Mutator family transposase</fullName>
    </recommendedName>
</protein>
<keyword evidence="6" id="KW-0814">Transposable element</keyword>
<dbReference type="Proteomes" id="UP001198163">
    <property type="component" value="Unassembled WGS sequence"/>
</dbReference>
<proteinExistence type="inferred from homology"/>
<keyword evidence="4 6" id="KW-0238">DNA-binding</keyword>
<comment type="similarity">
    <text evidence="2 6">Belongs to the transposase mutator family.</text>
</comment>
<dbReference type="RefSeq" id="WP_269062363.1">
    <property type="nucleotide sequence ID" value="NZ_JAINWA010000001.1"/>
</dbReference>
<comment type="function">
    <text evidence="1 6">Required for the transposition of the insertion element.</text>
</comment>
<keyword evidence="5 6" id="KW-0233">DNA recombination</keyword>
<sequence length="59" mass="6834">MYVLNELKNRGVEDVLIVCTDGLTSFPDPIRAVYPNFRIQLCIVHMVRNSTKNRIVQRS</sequence>
<evidence type="ECO:0000256" key="3">
    <source>
        <dbReference type="ARBA" id="ARBA00022578"/>
    </source>
</evidence>
<dbReference type="Pfam" id="PF00872">
    <property type="entry name" value="Transposase_mut"/>
    <property type="match status" value="1"/>
</dbReference>
<evidence type="ECO:0000256" key="1">
    <source>
        <dbReference type="ARBA" id="ARBA00002190"/>
    </source>
</evidence>
<dbReference type="PANTHER" id="PTHR33217">
    <property type="entry name" value="TRANSPOSASE FOR INSERTION SEQUENCE ELEMENT IS1081"/>
    <property type="match status" value="1"/>
</dbReference>
<evidence type="ECO:0000313" key="8">
    <source>
        <dbReference type="Proteomes" id="UP001198163"/>
    </source>
</evidence>
<dbReference type="InterPro" id="IPR001207">
    <property type="entry name" value="Transposase_mutator"/>
</dbReference>
<dbReference type="EMBL" id="JAINWA010000001">
    <property type="protein sequence ID" value="MCD1653157.1"/>
    <property type="molecule type" value="Genomic_DNA"/>
</dbReference>
<organism evidence="7 8">
    <name type="scientific">Teretinema zuelzerae</name>
    <dbReference type="NCBI Taxonomy" id="156"/>
    <lineage>
        <taxon>Bacteria</taxon>
        <taxon>Pseudomonadati</taxon>
        <taxon>Spirochaetota</taxon>
        <taxon>Spirochaetia</taxon>
        <taxon>Spirochaetales</taxon>
        <taxon>Treponemataceae</taxon>
        <taxon>Teretinema</taxon>
    </lineage>
</organism>
<dbReference type="GO" id="GO:0003677">
    <property type="term" value="F:DNA binding"/>
    <property type="evidence" value="ECO:0007669"/>
    <property type="project" value="UniProtKB-UniRule"/>
</dbReference>
<keyword evidence="8" id="KW-1185">Reference proteome</keyword>
<keyword evidence="3 6" id="KW-0815">Transposition</keyword>
<reference evidence="7" key="1">
    <citation type="submission" date="2021-08" db="EMBL/GenBank/DDBJ databases">
        <title>Comparative analyses of Brucepasteria parasyntrophica and Teretinema zuelzerae.</title>
        <authorList>
            <person name="Song Y."/>
            <person name="Brune A."/>
        </authorList>
    </citation>
    <scope>NUCLEOTIDE SEQUENCE</scope>
    <source>
        <strain evidence="7">DSM 1903</strain>
    </source>
</reference>
<evidence type="ECO:0000256" key="5">
    <source>
        <dbReference type="ARBA" id="ARBA00023172"/>
    </source>
</evidence>
<evidence type="ECO:0000313" key="7">
    <source>
        <dbReference type="EMBL" id="MCD1653157.1"/>
    </source>
</evidence>
<dbReference type="GO" id="GO:0004803">
    <property type="term" value="F:transposase activity"/>
    <property type="evidence" value="ECO:0007669"/>
    <property type="project" value="UniProtKB-UniRule"/>
</dbReference>
<evidence type="ECO:0000256" key="6">
    <source>
        <dbReference type="RuleBase" id="RU365089"/>
    </source>
</evidence>
<dbReference type="PANTHER" id="PTHR33217:SF5">
    <property type="entry name" value="MUTATOR FAMILY TRANSPOSASE"/>
    <property type="match status" value="1"/>
</dbReference>
<name>A0AAE3JH35_9SPIR</name>
<evidence type="ECO:0000256" key="2">
    <source>
        <dbReference type="ARBA" id="ARBA00010961"/>
    </source>
</evidence>
<evidence type="ECO:0000256" key="4">
    <source>
        <dbReference type="ARBA" id="ARBA00023125"/>
    </source>
</evidence>